<protein>
    <recommendedName>
        <fullName evidence="3">Lipoprotein</fullName>
    </recommendedName>
</protein>
<dbReference type="RefSeq" id="WP_138425711.1">
    <property type="nucleotide sequence ID" value="NZ_CP010992.1"/>
</dbReference>
<evidence type="ECO:0000313" key="2">
    <source>
        <dbReference type="Proteomes" id="UP000304840"/>
    </source>
</evidence>
<proteinExistence type="predicted"/>
<dbReference type="EMBL" id="CP010992">
    <property type="protein sequence ID" value="AMO21133.1"/>
    <property type="molecule type" value="Genomic_DNA"/>
</dbReference>
<accession>A0AAI8CJF1</accession>
<organism evidence="1 2">
    <name type="scientific">Flavobacterium columnare</name>
    <dbReference type="NCBI Taxonomy" id="996"/>
    <lineage>
        <taxon>Bacteria</taxon>
        <taxon>Pseudomonadati</taxon>
        <taxon>Bacteroidota</taxon>
        <taxon>Flavobacteriia</taxon>
        <taxon>Flavobacteriales</taxon>
        <taxon>Flavobacteriaceae</taxon>
        <taxon>Flavobacterium</taxon>
    </lineage>
</organism>
<dbReference type="Proteomes" id="UP000304840">
    <property type="component" value="Chromosome"/>
</dbReference>
<name>A0AAI8CJF1_9FLAO</name>
<evidence type="ECO:0000313" key="1">
    <source>
        <dbReference type="EMBL" id="AMO21133.1"/>
    </source>
</evidence>
<dbReference type="AlphaFoldDB" id="A0AAI8CJF1"/>
<dbReference type="PROSITE" id="PS51257">
    <property type="entry name" value="PROKAR_LIPOPROTEIN"/>
    <property type="match status" value="1"/>
</dbReference>
<reference evidence="2" key="1">
    <citation type="submission" date="2016-03" db="EMBL/GenBank/DDBJ databases">
        <title>Flavobacterium columnare strain B185, complete genome.</title>
        <authorList>
            <person name="Sundberg L.-R."/>
            <person name="Papponen P."/>
            <person name="Laanto E."/>
        </authorList>
    </citation>
    <scope>NUCLEOTIDE SEQUENCE [LARGE SCALE GENOMIC DNA]</scope>
    <source>
        <strain evidence="2">B185</strain>
    </source>
</reference>
<gene>
    <name evidence="1" type="ORF">UN65_13060</name>
</gene>
<sequence length="144" mass="17199">MRLLICFFLCIIITSCNNYISIENRIYKDLKSGKKTVIDLRDYSNTDWDKVYIFQSILPHKEINKILNTEYNHYVEFTRPFVFMKANKVVYYENLPTNIEKMTNGQLVYKDLLNEDKFIEIDNKHSKLKAKIVKEGDLEFVLIE</sequence>
<reference evidence="1 2" key="2">
    <citation type="submission" date="2019-05" db="EMBL/GenBank/DDBJ databases">
        <authorList>
            <person name="Ravantti J.J."/>
        </authorList>
    </citation>
    <scope>NUCLEOTIDE SEQUENCE [LARGE SCALE GENOMIC DNA]</scope>
    <source>
        <strain evidence="1 2">B185</strain>
    </source>
</reference>
<evidence type="ECO:0008006" key="3">
    <source>
        <dbReference type="Google" id="ProtNLM"/>
    </source>
</evidence>